<proteinExistence type="predicted"/>
<gene>
    <name evidence="1" type="ORF">IE53DRAFT_262835</name>
</gene>
<dbReference type="Proteomes" id="UP000245626">
    <property type="component" value="Unassembled WGS sequence"/>
</dbReference>
<name>A0ACD0NN59_9BASI</name>
<reference evidence="1 2" key="1">
    <citation type="journal article" date="2018" name="Mol. Biol. Evol.">
        <title>Broad Genomic Sampling Reveals a Smut Pathogenic Ancestry of the Fungal Clade Ustilaginomycotina.</title>
        <authorList>
            <person name="Kijpornyongpan T."/>
            <person name="Mondo S.J."/>
            <person name="Barry K."/>
            <person name="Sandor L."/>
            <person name="Lee J."/>
            <person name="Lipzen A."/>
            <person name="Pangilinan J."/>
            <person name="LaButti K."/>
            <person name="Hainaut M."/>
            <person name="Henrissat B."/>
            <person name="Grigoriev I.V."/>
            <person name="Spatafora J.W."/>
            <person name="Aime M.C."/>
        </authorList>
    </citation>
    <scope>NUCLEOTIDE SEQUENCE [LARGE SCALE GENOMIC DNA]</scope>
    <source>
        <strain evidence="1 2">SA 807</strain>
    </source>
</reference>
<evidence type="ECO:0000313" key="2">
    <source>
        <dbReference type="Proteomes" id="UP000245626"/>
    </source>
</evidence>
<sequence length="156" mass="17762">MKGGFFFCHLLMYIHLKTLPALFGVLLFFNLSKTSLPPKKKNAKEAIHLFSALNRFGDLAFTVLQVRTTYMCRAHTLQFEVGERLAFLGGFSFSLRVGRMCVWGGERSSCCMPLRSQFHTCMRKKNPSSLKNMWITEWENGGGALFNPSWVPLCPD</sequence>
<protein>
    <submittedName>
        <fullName evidence="1">Uncharacterized protein</fullName>
    </submittedName>
</protein>
<dbReference type="EMBL" id="KZ820509">
    <property type="protein sequence ID" value="PWN47190.1"/>
    <property type="molecule type" value="Genomic_DNA"/>
</dbReference>
<keyword evidence="2" id="KW-1185">Reference proteome</keyword>
<accession>A0ACD0NN59</accession>
<evidence type="ECO:0000313" key="1">
    <source>
        <dbReference type="EMBL" id="PWN47190.1"/>
    </source>
</evidence>
<organism evidence="1 2">
    <name type="scientific">Violaceomyces palustris</name>
    <dbReference type="NCBI Taxonomy" id="1673888"/>
    <lineage>
        <taxon>Eukaryota</taxon>
        <taxon>Fungi</taxon>
        <taxon>Dikarya</taxon>
        <taxon>Basidiomycota</taxon>
        <taxon>Ustilaginomycotina</taxon>
        <taxon>Ustilaginomycetes</taxon>
        <taxon>Violaceomycetales</taxon>
        <taxon>Violaceomycetaceae</taxon>
        <taxon>Violaceomyces</taxon>
    </lineage>
</organism>